<comment type="caution">
    <text evidence="1">The sequence shown here is derived from an EMBL/GenBank/DDBJ whole genome shotgun (WGS) entry which is preliminary data.</text>
</comment>
<dbReference type="EMBL" id="JAAMPI010000931">
    <property type="protein sequence ID" value="KAF4627664.1"/>
    <property type="molecule type" value="Genomic_DNA"/>
</dbReference>
<name>A0A8H4RCN4_9HELO</name>
<proteinExistence type="predicted"/>
<dbReference type="OrthoDB" id="3473305at2759"/>
<dbReference type="Proteomes" id="UP000566819">
    <property type="component" value="Unassembled WGS sequence"/>
</dbReference>
<gene>
    <name evidence="1" type="ORF">G7Y89_g10492</name>
</gene>
<dbReference type="AlphaFoldDB" id="A0A8H4RCN4"/>
<keyword evidence="2" id="KW-1185">Reference proteome</keyword>
<evidence type="ECO:0000313" key="2">
    <source>
        <dbReference type="Proteomes" id="UP000566819"/>
    </source>
</evidence>
<sequence>MNRNPTNWLFFWAGDHGADDGDKVERLELGVNEDLYALKNFCWNEVRMFTHLKEIVLMVSEDEDDKDTLMRVYETTAKRTRLGWPNWVVPMIKVKNTEEGTVWGQIRIQESADKNLVAESAEGQEE</sequence>
<organism evidence="1 2">
    <name type="scientific">Cudoniella acicularis</name>
    <dbReference type="NCBI Taxonomy" id="354080"/>
    <lineage>
        <taxon>Eukaryota</taxon>
        <taxon>Fungi</taxon>
        <taxon>Dikarya</taxon>
        <taxon>Ascomycota</taxon>
        <taxon>Pezizomycotina</taxon>
        <taxon>Leotiomycetes</taxon>
        <taxon>Helotiales</taxon>
        <taxon>Tricladiaceae</taxon>
        <taxon>Cudoniella</taxon>
    </lineage>
</organism>
<evidence type="ECO:0000313" key="1">
    <source>
        <dbReference type="EMBL" id="KAF4627664.1"/>
    </source>
</evidence>
<accession>A0A8H4RCN4</accession>
<protein>
    <submittedName>
        <fullName evidence="1">Uncharacterized protein</fullName>
    </submittedName>
</protein>
<reference evidence="1 2" key="1">
    <citation type="submission" date="2020-03" db="EMBL/GenBank/DDBJ databases">
        <title>Draft Genome Sequence of Cudoniella acicularis.</title>
        <authorList>
            <person name="Buettner E."/>
            <person name="Kellner H."/>
        </authorList>
    </citation>
    <scope>NUCLEOTIDE SEQUENCE [LARGE SCALE GENOMIC DNA]</scope>
    <source>
        <strain evidence="1 2">DSM 108380</strain>
    </source>
</reference>